<protein>
    <recommendedName>
        <fullName evidence="2">histidine kinase</fullName>
        <ecNumber evidence="2">2.7.13.3</ecNumber>
    </recommendedName>
</protein>
<dbReference type="SMART" id="SM00091">
    <property type="entry name" value="PAS"/>
    <property type="match status" value="2"/>
</dbReference>
<dbReference type="SUPFAM" id="SSF47384">
    <property type="entry name" value="Homodimeric domain of signal transducing histidine kinase"/>
    <property type="match status" value="1"/>
</dbReference>
<dbReference type="InterPro" id="IPR000700">
    <property type="entry name" value="PAS-assoc_C"/>
</dbReference>
<evidence type="ECO:0000256" key="6">
    <source>
        <dbReference type="ARBA" id="ARBA00022777"/>
    </source>
</evidence>
<evidence type="ECO:0000256" key="8">
    <source>
        <dbReference type="ARBA" id="ARBA00023012"/>
    </source>
</evidence>
<dbReference type="PROSITE" id="PS50110">
    <property type="entry name" value="RESPONSE_REGULATORY"/>
    <property type="match status" value="1"/>
</dbReference>
<evidence type="ECO:0000256" key="3">
    <source>
        <dbReference type="ARBA" id="ARBA00022553"/>
    </source>
</evidence>
<dbReference type="InterPro" id="IPR000014">
    <property type="entry name" value="PAS"/>
</dbReference>
<dbReference type="InterPro" id="IPR036890">
    <property type="entry name" value="HATPase_C_sf"/>
</dbReference>
<feature type="domain" description="PAC" evidence="14">
    <location>
        <begin position="448"/>
        <end position="500"/>
    </location>
</feature>
<comment type="catalytic activity">
    <reaction evidence="1">
        <text>ATP + protein L-histidine = ADP + protein N-phospho-L-histidine.</text>
        <dbReference type="EC" id="2.7.13.3"/>
    </reaction>
</comment>
<dbReference type="EMBL" id="MCGT01000011">
    <property type="protein sequence ID" value="ORX55707.1"/>
    <property type="molecule type" value="Genomic_DNA"/>
</dbReference>
<dbReference type="GO" id="GO:0005737">
    <property type="term" value="C:cytoplasm"/>
    <property type="evidence" value="ECO:0007669"/>
    <property type="project" value="EnsemblFungi"/>
</dbReference>
<dbReference type="Gene3D" id="3.30.450.20">
    <property type="entry name" value="PAS domain"/>
    <property type="match status" value="2"/>
</dbReference>
<feature type="domain" description="PAS" evidence="13">
    <location>
        <begin position="374"/>
        <end position="445"/>
    </location>
</feature>
<dbReference type="SUPFAM" id="SSF55785">
    <property type="entry name" value="PYP-like sensor domain (PAS domain)"/>
    <property type="match status" value="2"/>
</dbReference>
<proteinExistence type="predicted"/>
<keyword evidence="8" id="KW-0902">Two-component regulatory system</keyword>
<evidence type="ECO:0000313" key="15">
    <source>
        <dbReference type="EMBL" id="ORX55707.1"/>
    </source>
</evidence>
<keyword evidence="7" id="KW-0067">ATP-binding</keyword>
<dbReference type="Proteomes" id="UP000242146">
    <property type="component" value="Unassembled WGS sequence"/>
</dbReference>
<dbReference type="Gene3D" id="3.40.50.2300">
    <property type="match status" value="1"/>
</dbReference>
<dbReference type="Pfam" id="PF13426">
    <property type="entry name" value="PAS_9"/>
    <property type="match status" value="1"/>
</dbReference>
<dbReference type="PANTHER" id="PTHR45339">
    <property type="entry name" value="HYBRID SIGNAL TRANSDUCTION HISTIDINE KINASE J"/>
    <property type="match status" value="1"/>
</dbReference>
<dbReference type="InterPro" id="IPR001610">
    <property type="entry name" value="PAC"/>
</dbReference>
<dbReference type="PANTHER" id="PTHR45339:SF6">
    <property type="entry name" value="SENSORY HISTIDINE PROTEIN KINASE"/>
    <property type="match status" value="1"/>
</dbReference>
<dbReference type="PROSITE" id="PS50113">
    <property type="entry name" value="PAC"/>
    <property type="match status" value="2"/>
</dbReference>
<feature type="compositionally biased region" description="Basic and acidic residues" evidence="10">
    <location>
        <begin position="358"/>
        <end position="367"/>
    </location>
</feature>
<feature type="modified residue" description="4-aspartylphosphate" evidence="9">
    <location>
        <position position="1280"/>
    </location>
</feature>
<evidence type="ECO:0000259" key="14">
    <source>
        <dbReference type="PROSITE" id="PS50113"/>
    </source>
</evidence>
<dbReference type="GO" id="GO:0005524">
    <property type="term" value="F:ATP binding"/>
    <property type="evidence" value="ECO:0007669"/>
    <property type="project" value="UniProtKB-KW"/>
</dbReference>
<keyword evidence="16" id="KW-1185">Reference proteome</keyword>
<dbReference type="InterPro" id="IPR003661">
    <property type="entry name" value="HisK_dim/P_dom"/>
</dbReference>
<dbReference type="PRINTS" id="PR00344">
    <property type="entry name" value="BCTRLSENSOR"/>
</dbReference>
<accession>A0A1X2GK67</accession>
<dbReference type="CDD" id="cd17546">
    <property type="entry name" value="REC_hyHK_CKI1_RcsC-like"/>
    <property type="match status" value="1"/>
</dbReference>
<dbReference type="SMART" id="SM00388">
    <property type="entry name" value="HisKA"/>
    <property type="match status" value="1"/>
</dbReference>
<dbReference type="InterPro" id="IPR035965">
    <property type="entry name" value="PAS-like_dom_sf"/>
</dbReference>
<dbReference type="InterPro" id="IPR003594">
    <property type="entry name" value="HATPase_dom"/>
</dbReference>
<evidence type="ECO:0000256" key="2">
    <source>
        <dbReference type="ARBA" id="ARBA00012438"/>
    </source>
</evidence>
<keyword evidence="6" id="KW-0418">Kinase</keyword>
<feature type="compositionally biased region" description="Pro residues" evidence="10">
    <location>
        <begin position="346"/>
        <end position="357"/>
    </location>
</feature>
<keyword evidence="4" id="KW-0808">Transferase</keyword>
<dbReference type="FunFam" id="3.30.565.10:FF:000010">
    <property type="entry name" value="Sensor histidine kinase RcsC"/>
    <property type="match status" value="1"/>
</dbReference>
<feature type="region of interest" description="Disordered" evidence="10">
    <location>
        <begin position="957"/>
        <end position="979"/>
    </location>
</feature>
<dbReference type="SUPFAM" id="SSF55874">
    <property type="entry name" value="ATPase domain of HSP90 chaperone/DNA topoisomerase II/histidine kinase"/>
    <property type="match status" value="1"/>
</dbReference>
<dbReference type="Pfam" id="PF00072">
    <property type="entry name" value="Response_reg"/>
    <property type="match status" value="1"/>
</dbReference>
<dbReference type="EC" id="2.7.13.3" evidence="2"/>
<dbReference type="FunFam" id="1.10.287.130:FF:000002">
    <property type="entry name" value="Two-component osmosensing histidine kinase"/>
    <property type="match status" value="1"/>
</dbReference>
<feature type="domain" description="PAC" evidence="14">
    <location>
        <begin position="581"/>
        <end position="633"/>
    </location>
</feature>
<dbReference type="OrthoDB" id="303614at2759"/>
<keyword evidence="5" id="KW-0547">Nucleotide-binding</keyword>
<name>A0A1X2GK67_9FUNG</name>
<dbReference type="InterPro" id="IPR036097">
    <property type="entry name" value="HisK_dim/P_sf"/>
</dbReference>
<evidence type="ECO:0000256" key="10">
    <source>
        <dbReference type="SAM" id="MobiDB-lite"/>
    </source>
</evidence>
<dbReference type="CDD" id="cd00082">
    <property type="entry name" value="HisKA"/>
    <property type="match status" value="1"/>
</dbReference>
<dbReference type="InterPro" id="IPR004358">
    <property type="entry name" value="Sig_transdc_His_kin-like_C"/>
</dbReference>
<evidence type="ECO:0000256" key="7">
    <source>
        <dbReference type="ARBA" id="ARBA00022840"/>
    </source>
</evidence>
<evidence type="ECO:0000256" key="4">
    <source>
        <dbReference type="ARBA" id="ARBA00022679"/>
    </source>
</evidence>
<evidence type="ECO:0000313" key="16">
    <source>
        <dbReference type="Proteomes" id="UP000242146"/>
    </source>
</evidence>
<evidence type="ECO:0000256" key="5">
    <source>
        <dbReference type="ARBA" id="ARBA00022741"/>
    </source>
</evidence>
<evidence type="ECO:0000259" key="13">
    <source>
        <dbReference type="PROSITE" id="PS50112"/>
    </source>
</evidence>
<dbReference type="PROSITE" id="PS50109">
    <property type="entry name" value="HIS_KIN"/>
    <property type="match status" value="1"/>
</dbReference>
<dbReference type="Gene3D" id="1.10.287.130">
    <property type="match status" value="1"/>
</dbReference>
<dbReference type="InterPro" id="IPR011006">
    <property type="entry name" value="CheY-like_superfamily"/>
</dbReference>
<feature type="region of interest" description="Disordered" evidence="10">
    <location>
        <begin position="317"/>
        <end position="370"/>
    </location>
</feature>
<dbReference type="InterPro" id="IPR005467">
    <property type="entry name" value="His_kinase_dom"/>
</dbReference>
<dbReference type="SMART" id="SM00448">
    <property type="entry name" value="REC"/>
    <property type="match status" value="1"/>
</dbReference>
<dbReference type="PROSITE" id="PS50112">
    <property type="entry name" value="PAS"/>
    <property type="match status" value="2"/>
</dbReference>
<dbReference type="SMART" id="SM00387">
    <property type="entry name" value="HATPase_c"/>
    <property type="match status" value="1"/>
</dbReference>
<dbReference type="SUPFAM" id="SSF52172">
    <property type="entry name" value="CheY-like"/>
    <property type="match status" value="1"/>
</dbReference>
<evidence type="ECO:0000259" key="12">
    <source>
        <dbReference type="PROSITE" id="PS50110"/>
    </source>
</evidence>
<dbReference type="CDD" id="cd00130">
    <property type="entry name" value="PAS"/>
    <property type="match status" value="2"/>
</dbReference>
<dbReference type="STRING" id="101127.A0A1X2GK67"/>
<comment type="caution">
    <text evidence="15">The sequence shown here is derived from an EMBL/GenBank/DDBJ whole genome shotgun (WGS) entry which is preliminary data.</text>
</comment>
<dbReference type="Pfam" id="PF02518">
    <property type="entry name" value="HATPase_c"/>
    <property type="match status" value="1"/>
</dbReference>
<gene>
    <name evidence="15" type="ORF">DM01DRAFT_1335100</name>
</gene>
<evidence type="ECO:0000256" key="9">
    <source>
        <dbReference type="PROSITE-ProRule" id="PRU00169"/>
    </source>
</evidence>
<feature type="region of interest" description="Disordered" evidence="10">
    <location>
        <begin position="217"/>
        <end position="243"/>
    </location>
</feature>
<dbReference type="CDD" id="cd16922">
    <property type="entry name" value="HATPase_EvgS-ArcB-TorS-like"/>
    <property type="match status" value="1"/>
</dbReference>
<feature type="domain" description="PAS" evidence="13">
    <location>
        <begin position="507"/>
        <end position="567"/>
    </location>
</feature>
<feature type="compositionally biased region" description="Basic and acidic residues" evidence="10">
    <location>
        <begin position="321"/>
        <end position="332"/>
    </location>
</feature>
<dbReference type="InterPro" id="IPR013655">
    <property type="entry name" value="PAS_fold_3"/>
</dbReference>
<dbReference type="Pfam" id="PF00512">
    <property type="entry name" value="HisKA"/>
    <property type="match status" value="1"/>
</dbReference>
<dbReference type="InterPro" id="IPR001789">
    <property type="entry name" value="Sig_transdc_resp-reg_receiver"/>
</dbReference>
<reference evidence="15 16" key="1">
    <citation type="submission" date="2016-07" db="EMBL/GenBank/DDBJ databases">
        <title>Pervasive Adenine N6-methylation of Active Genes in Fungi.</title>
        <authorList>
            <consortium name="DOE Joint Genome Institute"/>
            <person name="Mondo S.J."/>
            <person name="Dannebaum R.O."/>
            <person name="Kuo R.C."/>
            <person name="Labutti K."/>
            <person name="Haridas S."/>
            <person name="Kuo A."/>
            <person name="Salamov A."/>
            <person name="Ahrendt S.R."/>
            <person name="Lipzen A."/>
            <person name="Sullivan W."/>
            <person name="Andreopoulos W.B."/>
            <person name="Clum A."/>
            <person name="Lindquist E."/>
            <person name="Daum C."/>
            <person name="Ramamoorthy G.K."/>
            <person name="Gryganskyi A."/>
            <person name="Culley D."/>
            <person name="Magnuson J.K."/>
            <person name="James T.Y."/>
            <person name="O'Malley M.A."/>
            <person name="Stajich J.E."/>
            <person name="Spatafora J.W."/>
            <person name="Visel A."/>
            <person name="Grigoriev I.V."/>
        </authorList>
    </citation>
    <scope>NUCLEOTIDE SEQUENCE [LARGE SCALE GENOMIC DNA]</scope>
    <source>
        <strain evidence="15 16">NRRL 3301</strain>
    </source>
</reference>
<organism evidence="15 16">
    <name type="scientific">Hesseltinella vesiculosa</name>
    <dbReference type="NCBI Taxonomy" id="101127"/>
    <lineage>
        <taxon>Eukaryota</taxon>
        <taxon>Fungi</taxon>
        <taxon>Fungi incertae sedis</taxon>
        <taxon>Mucoromycota</taxon>
        <taxon>Mucoromycotina</taxon>
        <taxon>Mucoromycetes</taxon>
        <taxon>Mucorales</taxon>
        <taxon>Cunninghamellaceae</taxon>
        <taxon>Hesseltinella</taxon>
    </lineage>
</organism>
<keyword evidence="3 9" id="KW-0597">Phosphoprotein</keyword>
<dbReference type="NCBIfam" id="TIGR00229">
    <property type="entry name" value="sensory_box"/>
    <property type="match status" value="2"/>
</dbReference>
<feature type="compositionally biased region" description="Polar residues" evidence="10">
    <location>
        <begin position="961"/>
        <end position="971"/>
    </location>
</feature>
<dbReference type="Pfam" id="PF08447">
    <property type="entry name" value="PAS_3"/>
    <property type="match status" value="1"/>
</dbReference>
<evidence type="ECO:0000259" key="11">
    <source>
        <dbReference type="PROSITE" id="PS50109"/>
    </source>
</evidence>
<feature type="domain" description="Histidine kinase" evidence="11">
    <location>
        <begin position="651"/>
        <end position="872"/>
    </location>
</feature>
<dbReference type="GO" id="GO:0000155">
    <property type="term" value="F:phosphorelay sensor kinase activity"/>
    <property type="evidence" value="ECO:0007669"/>
    <property type="project" value="InterPro"/>
</dbReference>
<sequence>MHEPTVTKSEYHAQLYNKQKQQSQGIQDVADLPEWQMTQPNLYKTSLRLCREFTIQAWWRTLIDILTDRHSCYATQLTLCLPQDAHDPQTGVWGLKAAFQQHSGSTCFQQLQPLDHDHINLAGASTIHRLLQRQDMVVLSREYRSSAFASPKLSHPFLKSKRPLVHSKILPVEHRRTASDLGADYDDYEQQQPSPWSHSPLPSPALLDPNVNPFFQSAPSMDHDAFNPDAAHPPQSPHTSFPMPLSNTQTIVHIPLLHTTQDDPANPTPAAILSFLSPIVPYPVALQKYIRSLSPFITATLTNALAYDCLVQANAVQHQHHPPDRQLKRQESQDDASSSDALLPSLSPPLPPPSLPPPDDRPHDIPDNLRTAPKSTLLRLLIDGIAIHIFMCSSTTGQVTWVNQRILQYTGRAFADHLGPSWLSHMHPDDQTICAQAWKHAFAQGSGFTGEYRLRRFDGHDRYFLWRIVPLRDIKGRIIHWLGTCTDVHDQRAAKESHVRQMEIQSNERKYRLLAEAIPQIVFTFSPDAGLTYANEKWSTYSGQPFERTAGLGFVSHVHPEDRHKLQLPDLSPEKTAGITWHTEVRLMGVDGQYCWFLVKCISVDELASGEVRWFGTCTDINDQKLLEHKLKEAHSAAQKSTESKTRFLSNMSHEIRTPLIGITGMLNFLLDTELTPEQLDYAHTIQQSAESLLVVINDILDLSKVEAGMMKLEIEPFSLVTMIEDANELLSTLAVQKGLELSFWVDDNVPPVVLGDRVRLRQVLLNLVGNAIKFTSQGEVFTQCTVSSNQHQPLVLLFEVIDTGTGFDAKEQDIMFKPFSQVDSSSTRKHGGSGLGLVISQQLIELHGGEMKCTSKKGQGSSFTFTAKFDVPDHPTLPHPHTPSTESNNPFYRTDAYTVVHDPAFISANDDDSGNVRVFAASPIAHSKKHSQAQELPVSSSDPKVSFRHALYQRHASSDIHLQSPPSRRSSLADEQERQDNALAKRNGLFTSAPPSPSSSSSACSTLASSTISKTELLAPPPLPQRNSCTMIPDLISPSTSVTFPLRTPTHTHPLGILIVCQWKHSCDTMEKHVRSILNGLLIPRQHCTLDVTRLAAEAQQLVRDPAKSYDYILINLPAEQLILELTFAISQSHQQRAHVLIVTTPMQRSLITELASHPPWTKLPKSCGFVFKPLKRSKLNWYFGVSDKQASVMDATSAPDASHRSANIQRQTFRKMLADVGGQGFRILLVEDNLVNQKVMTRYLERVGLTVELANDGQECVDRFMENPFGYYSLVLCDLFMPVKDGYEATKEIRAWEAQNVSGGARLPIVALSANVMSNVASQCLEAGFSTYISKPVNFAILSDVIRTYLLPIKK</sequence>
<feature type="domain" description="Response regulatory" evidence="12">
    <location>
        <begin position="1228"/>
        <end position="1352"/>
    </location>
</feature>
<evidence type="ECO:0000256" key="1">
    <source>
        <dbReference type="ARBA" id="ARBA00000085"/>
    </source>
</evidence>
<dbReference type="Gene3D" id="3.30.565.10">
    <property type="entry name" value="Histidine kinase-like ATPase, C-terminal domain"/>
    <property type="match status" value="1"/>
</dbReference>
<feature type="compositionally biased region" description="Low complexity" evidence="10">
    <location>
        <begin position="335"/>
        <end position="345"/>
    </location>
</feature>
<dbReference type="SMART" id="SM00086">
    <property type="entry name" value="PAC"/>
    <property type="match status" value="2"/>
</dbReference>